<evidence type="ECO:0000313" key="3">
    <source>
        <dbReference type="Proteomes" id="UP000000748"/>
    </source>
</evidence>
<protein>
    <recommendedName>
        <fullName evidence="1">DUF1281 domain-containing protein</fullName>
    </recommendedName>
</protein>
<sequence length="130" mass="14095">MPSSFTRGALIMAEWCRNRFEITGKSVCLDVLIQWIEGNDASRYRHAIQQSILLFLAGCAGILKPVRTETYPPYPGLVSHGAGSTTVASQAWEVAEHEQPQLCLIRDTQPGERAMASASVGSPGPVVKIV</sequence>
<dbReference type="Proteomes" id="UP000000748">
    <property type="component" value="Chromosome"/>
</dbReference>
<dbReference type="Pfam" id="PF06924">
    <property type="entry name" value="DUF1281"/>
    <property type="match status" value="1"/>
</dbReference>
<organism evidence="2 3">
    <name type="scientific">Escherichia coli O81 (strain ED1a)</name>
    <dbReference type="NCBI Taxonomy" id="585397"/>
    <lineage>
        <taxon>Bacteria</taxon>
        <taxon>Pseudomonadati</taxon>
        <taxon>Pseudomonadota</taxon>
        <taxon>Gammaproteobacteria</taxon>
        <taxon>Enterobacterales</taxon>
        <taxon>Enterobacteriaceae</taxon>
        <taxon>Escherichia</taxon>
    </lineage>
</organism>
<accession>B7N007</accession>
<proteinExistence type="predicted"/>
<dbReference type="AlphaFoldDB" id="B7N007"/>
<gene>
    <name evidence="2" type="ordered locus">ECED1_3523</name>
</gene>
<dbReference type="KEGG" id="ecq:ECED1_3523"/>
<dbReference type="HOGENOM" id="CLU_2057796_0_0_6"/>
<feature type="domain" description="DUF1281" evidence="1">
    <location>
        <begin position="43"/>
        <end position="93"/>
    </location>
</feature>
<name>B7N007_ECO81</name>
<dbReference type="Gene3D" id="1.10.3530.10">
    <property type="entry name" value="Api92-like"/>
    <property type="match status" value="1"/>
</dbReference>
<dbReference type="SUPFAM" id="SSF160940">
    <property type="entry name" value="Api92-like"/>
    <property type="match status" value="1"/>
</dbReference>
<reference evidence="3" key="1">
    <citation type="journal article" date="2009" name="PLoS Genet.">
        <title>Organised genome dynamics in the Escherichia coli species results in highly diverse adaptive paths.</title>
        <authorList>
            <person name="Touchon M."/>
            <person name="Hoede C."/>
            <person name="Tenaillon O."/>
            <person name="Barbe V."/>
            <person name="Baeriswyl S."/>
            <person name="Bidet P."/>
            <person name="Bingen E."/>
            <person name="Bonacorsi S."/>
            <person name="Bouchier C."/>
            <person name="Bouvet O."/>
            <person name="Calteau A."/>
            <person name="Chiapello H."/>
            <person name="Clermont O."/>
            <person name="Cruveiller S."/>
            <person name="Danchin A."/>
            <person name="Diard M."/>
            <person name="Dossat C."/>
            <person name="Karoui M.E."/>
            <person name="Frapy E."/>
            <person name="Garry L."/>
            <person name="Ghigo J.M."/>
            <person name="Gilles A.M."/>
            <person name="Johnson J."/>
            <person name="Le Bouguenec C."/>
            <person name="Lescat M."/>
            <person name="Mangenot S."/>
            <person name="Martinez-Jehanne V."/>
            <person name="Matic I."/>
            <person name="Nassif X."/>
            <person name="Oztas S."/>
            <person name="Petit M.A."/>
            <person name="Pichon C."/>
            <person name="Rouy Z."/>
            <person name="Ruf C.S."/>
            <person name="Schneider D."/>
            <person name="Tourret J."/>
            <person name="Vacherie B."/>
            <person name="Vallenet D."/>
            <person name="Medigue C."/>
            <person name="Rocha E.P.C."/>
            <person name="Denamur E."/>
        </authorList>
    </citation>
    <scope>NUCLEOTIDE SEQUENCE [LARGE SCALE GENOMIC DNA]</scope>
    <source>
        <strain evidence="3">ED1a</strain>
    </source>
</reference>
<dbReference type="InterPro" id="IPR009694">
    <property type="entry name" value="DUF1281"/>
</dbReference>
<dbReference type="InterPro" id="IPR023136">
    <property type="entry name" value="Api92-like_dom_sf"/>
</dbReference>
<evidence type="ECO:0000313" key="2">
    <source>
        <dbReference type="EMBL" id="CAR09675.2"/>
    </source>
</evidence>
<dbReference type="EMBL" id="CU928162">
    <property type="protein sequence ID" value="CAR09675.2"/>
    <property type="molecule type" value="Genomic_DNA"/>
</dbReference>
<evidence type="ECO:0000259" key="1">
    <source>
        <dbReference type="Pfam" id="PF06924"/>
    </source>
</evidence>